<keyword evidence="9" id="KW-1185">Reference proteome</keyword>
<feature type="transmembrane region" description="Helical" evidence="6">
    <location>
        <begin position="92"/>
        <end position="109"/>
    </location>
</feature>
<organism evidence="8 9">
    <name type="scientific">Cladonia borealis</name>
    <dbReference type="NCBI Taxonomy" id="184061"/>
    <lineage>
        <taxon>Eukaryota</taxon>
        <taxon>Fungi</taxon>
        <taxon>Dikarya</taxon>
        <taxon>Ascomycota</taxon>
        <taxon>Pezizomycotina</taxon>
        <taxon>Lecanoromycetes</taxon>
        <taxon>OSLEUM clade</taxon>
        <taxon>Lecanoromycetidae</taxon>
        <taxon>Lecanorales</taxon>
        <taxon>Lecanorineae</taxon>
        <taxon>Cladoniaceae</taxon>
        <taxon>Cladonia</taxon>
    </lineage>
</organism>
<comment type="caution">
    <text evidence="8">The sequence shown here is derived from an EMBL/GenBank/DDBJ whole genome shotgun (WGS) entry which is preliminary data.</text>
</comment>
<keyword evidence="2 6" id="KW-0812">Transmembrane</keyword>
<dbReference type="Proteomes" id="UP001166286">
    <property type="component" value="Unassembled WGS sequence"/>
</dbReference>
<dbReference type="InterPro" id="IPR052337">
    <property type="entry name" value="SAT4-like"/>
</dbReference>
<feature type="transmembrane region" description="Helical" evidence="6">
    <location>
        <begin position="162"/>
        <end position="185"/>
    </location>
</feature>
<dbReference type="GO" id="GO:0016020">
    <property type="term" value="C:membrane"/>
    <property type="evidence" value="ECO:0007669"/>
    <property type="project" value="UniProtKB-SubCell"/>
</dbReference>
<feature type="transmembrane region" description="Helical" evidence="6">
    <location>
        <begin position="197"/>
        <end position="219"/>
    </location>
</feature>
<reference evidence="8" key="1">
    <citation type="submission" date="2023-03" db="EMBL/GenBank/DDBJ databases">
        <title>Complete genome of Cladonia borealis.</title>
        <authorList>
            <person name="Park H."/>
        </authorList>
    </citation>
    <scope>NUCLEOTIDE SEQUENCE</scope>
    <source>
        <strain evidence="8">ANT050790</strain>
    </source>
</reference>
<gene>
    <name evidence="8" type="ORF">JMJ35_004907</name>
</gene>
<accession>A0AA39R140</accession>
<keyword evidence="4 6" id="KW-0472">Membrane</keyword>
<dbReference type="Pfam" id="PF20684">
    <property type="entry name" value="Fung_rhodopsin"/>
    <property type="match status" value="1"/>
</dbReference>
<comment type="subcellular location">
    <subcellularLocation>
        <location evidence="1">Membrane</location>
        <topology evidence="1">Multi-pass membrane protein</topology>
    </subcellularLocation>
</comment>
<evidence type="ECO:0000256" key="6">
    <source>
        <dbReference type="SAM" id="Phobius"/>
    </source>
</evidence>
<evidence type="ECO:0000256" key="3">
    <source>
        <dbReference type="ARBA" id="ARBA00022989"/>
    </source>
</evidence>
<evidence type="ECO:0000256" key="1">
    <source>
        <dbReference type="ARBA" id="ARBA00004141"/>
    </source>
</evidence>
<dbReference type="InterPro" id="IPR049326">
    <property type="entry name" value="Rhodopsin_dom_fungi"/>
</dbReference>
<feature type="transmembrane region" description="Helical" evidence="6">
    <location>
        <begin position="239"/>
        <end position="264"/>
    </location>
</feature>
<evidence type="ECO:0000256" key="5">
    <source>
        <dbReference type="ARBA" id="ARBA00038359"/>
    </source>
</evidence>
<name>A0AA39R140_9LECA</name>
<keyword evidence="3 6" id="KW-1133">Transmembrane helix</keyword>
<proteinExistence type="inferred from homology"/>
<comment type="similarity">
    <text evidence="5">Belongs to the SAT4 family.</text>
</comment>
<dbReference type="EMBL" id="JAFEKC020000009">
    <property type="protein sequence ID" value="KAK0512890.1"/>
    <property type="molecule type" value="Genomic_DNA"/>
</dbReference>
<dbReference type="AlphaFoldDB" id="A0AA39R140"/>
<evidence type="ECO:0000259" key="7">
    <source>
        <dbReference type="Pfam" id="PF20684"/>
    </source>
</evidence>
<feature type="transmembrane region" description="Helical" evidence="6">
    <location>
        <begin position="121"/>
        <end position="142"/>
    </location>
</feature>
<sequence>MATSQSRTLIATNALFLGLATIAVIMRIYARKQKVRYLQAEDYLILAALLFSAGLVITNIIGAAIGGFGVPFSSLSHDEAILFLKILFIEQFWYIISVALVKLSVLCFYGRLFSARRFPRIIWVFIAITIGWLISFLFATFFQVWPLWCNWTDCVPTTNYPVMYVCSSVTDIMLDISILCLPASFVRKLQISRSQKLGVISIFGLGIFCIVASLARLVYTVTLVEVSVSTSFGANFGSAVVSMILWSGIEASASILCANLPCYAPLYHNSPLKSFINSMRSRSAARSSRGKPLEDSGGSNSLPLRRIESVGREEGYMSGEGEVFGGGDGKSGVGTVIRGGGGYYDGGVAERGRIKVDVTVGVQREV</sequence>
<feature type="domain" description="Rhodopsin" evidence="7">
    <location>
        <begin position="26"/>
        <end position="268"/>
    </location>
</feature>
<dbReference type="PANTHER" id="PTHR33048">
    <property type="entry name" value="PTH11-LIKE INTEGRAL MEMBRANE PROTEIN (AFU_ORTHOLOGUE AFUA_5G11245)"/>
    <property type="match status" value="1"/>
</dbReference>
<feature type="transmembrane region" description="Helical" evidence="6">
    <location>
        <begin position="12"/>
        <end position="30"/>
    </location>
</feature>
<feature type="transmembrane region" description="Helical" evidence="6">
    <location>
        <begin position="42"/>
        <end position="72"/>
    </location>
</feature>
<evidence type="ECO:0000313" key="8">
    <source>
        <dbReference type="EMBL" id="KAK0512890.1"/>
    </source>
</evidence>
<protein>
    <recommendedName>
        <fullName evidence="7">Rhodopsin domain-containing protein</fullName>
    </recommendedName>
</protein>
<evidence type="ECO:0000256" key="2">
    <source>
        <dbReference type="ARBA" id="ARBA00022692"/>
    </source>
</evidence>
<dbReference type="PANTHER" id="PTHR33048:SF18">
    <property type="entry name" value="INTEGRAL MEMBRANE PROTEIN"/>
    <property type="match status" value="1"/>
</dbReference>
<evidence type="ECO:0000256" key="4">
    <source>
        <dbReference type="ARBA" id="ARBA00023136"/>
    </source>
</evidence>
<evidence type="ECO:0000313" key="9">
    <source>
        <dbReference type="Proteomes" id="UP001166286"/>
    </source>
</evidence>